<dbReference type="Gene3D" id="1.10.40.30">
    <property type="entry name" value="Fumarase/aspartase (C-terminal domain)"/>
    <property type="match status" value="1"/>
</dbReference>
<dbReference type="InterPro" id="IPR000362">
    <property type="entry name" value="Fumarate_lyase_fam"/>
</dbReference>
<gene>
    <name evidence="7" type="ORF">HZI73_13895</name>
</gene>
<dbReference type="RefSeq" id="WP_212693991.1">
    <property type="nucleotide sequence ID" value="NZ_CP058649.1"/>
</dbReference>
<dbReference type="GO" id="GO:0008652">
    <property type="term" value="P:amino acid biosynthetic process"/>
    <property type="evidence" value="ECO:0007669"/>
    <property type="project" value="UniProtKB-KW"/>
</dbReference>
<dbReference type="Gene3D" id="1.20.200.10">
    <property type="entry name" value="Fumarase/aspartase (Central domain)"/>
    <property type="match status" value="1"/>
</dbReference>
<dbReference type="PANTHER" id="PTHR42696">
    <property type="entry name" value="ASPARTATE AMMONIA-LYASE"/>
    <property type="match status" value="1"/>
</dbReference>
<evidence type="ECO:0000259" key="6">
    <source>
        <dbReference type="Pfam" id="PF10415"/>
    </source>
</evidence>
<feature type="domain" description="Fumarate lyase N-terminal" evidence="5">
    <location>
        <begin position="13"/>
        <end position="339"/>
    </location>
</feature>
<dbReference type="Pfam" id="PF00206">
    <property type="entry name" value="Lyase_1"/>
    <property type="match status" value="1"/>
</dbReference>
<dbReference type="AlphaFoldDB" id="A0A8J8MKS4"/>
<dbReference type="Proteomes" id="UP000683246">
    <property type="component" value="Chromosome"/>
</dbReference>
<dbReference type="FunFam" id="1.20.200.10:FF:000001">
    <property type="entry name" value="Fumarate hydratase, mitochondrial"/>
    <property type="match status" value="1"/>
</dbReference>
<comment type="catalytic activity">
    <reaction evidence="1">
        <text>L-aspartate = fumarate + NH4(+)</text>
        <dbReference type="Rhea" id="RHEA:16601"/>
        <dbReference type="ChEBI" id="CHEBI:28938"/>
        <dbReference type="ChEBI" id="CHEBI:29806"/>
        <dbReference type="ChEBI" id="CHEBI:29991"/>
        <dbReference type="EC" id="4.3.1.1"/>
    </reaction>
</comment>
<dbReference type="FunFam" id="1.10.275.10:FF:000001">
    <property type="entry name" value="Fumarate hydratase, mitochondrial"/>
    <property type="match status" value="1"/>
</dbReference>
<dbReference type="KEGG" id="vpy:HZI73_13895"/>
<dbReference type="EMBL" id="CP058649">
    <property type="protein sequence ID" value="QUI23311.1"/>
    <property type="molecule type" value="Genomic_DNA"/>
</dbReference>
<dbReference type="GO" id="GO:0005829">
    <property type="term" value="C:cytosol"/>
    <property type="evidence" value="ECO:0007669"/>
    <property type="project" value="TreeGrafter"/>
</dbReference>
<dbReference type="InterPro" id="IPR024083">
    <property type="entry name" value="Fumarase/histidase_N"/>
</dbReference>
<dbReference type="PRINTS" id="PR00149">
    <property type="entry name" value="FUMRATELYASE"/>
</dbReference>
<evidence type="ECO:0000313" key="7">
    <source>
        <dbReference type="EMBL" id="QUI23311.1"/>
    </source>
</evidence>
<dbReference type="GO" id="GO:0006099">
    <property type="term" value="P:tricarboxylic acid cycle"/>
    <property type="evidence" value="ECO:0007669"/>
    <property type="project" value="InterPro"/>
</dbReference>
<evidence type="ECO:0000259" key="5">
    <source>
        <dbReference type="Pfam" id="PF00206"/>
    </source>
</evidence>
<keyword evidence="4" id="KW-0456">Lyase</keyword>
<dbReference type="SUPFAM" id="SSF48557">
    <property type="entry name" value="L-aspartase-like"/>
    <property type="match status" value="1"/>
</dbReference>
<evidence type="ECO:0000313" key="8">
    <source>
        <dbReference type="Proteomes" id="UP000683246"/>
    </source>
</evidence>
<dbReference type="PROSITE" id="PS00163">
    <property type="entry name" value="FUMARATE_LYASES"/>
    <property type="match status" value="1"/>
</dbReference>
<evidence type="ECO:0000256" key="2">
    <source>
        <dbReference type="ARBA" id="ARBA00012992"/>
    </source>
</evidence>
<accession>A0A8J8MKS4</accession>
<dbReference type="InterPro" id="IPR018951">
    <property type="entry name" value="Fumarase_C_C"/>
</dbReference>
<dbReference type="Pfam" id="PF10415">
    <property type="entry name" value="FumaraseC_C"/>
    <property type="match status" value="1"/>
</dbReference>
<dbReference type="InterPro" id="IPR051546">
    <property type="entry name" value="Aspartate_Ammonia-Lyase"/>
</dbReference>
<evidence type="ECO:0000256" key="3">
    <source>
        <dbReference type="ARBA" id="ARBA00022605"/>
    </source>
</evidence>
<dbReference type="InterPro" id="IPR008948">
    <property type="entry name" value="L-Aspartase-like"/>
</dbReference>
<keyword evidence="8" id="KW-1185">Reference proteome</keyword>
<dbReference type="GO" id="GO:0008797">
    <property type="term" value="F:aspartate ammonia-lyase activity"/>
    <property type="evidence" value="ECO:0007669"/>
    <property type="project" value="UniProtKB-EC"/>
</dbReference>
<dbReference type="GO" id="GO:0006531">
    <property type="term" value="P:aspartate metabolic process"/>
    <property type="evidence" value="ECO:0007669"/>
    <property type="project" value="TreeGrafter"/>
</dbReference>
<feature type="domain" description="Fumarase C C-terminal" evidence="6">
    <location>
        <begin position="406"/>
        <end position="458"/>
    </location>
</feature>
<dbReference type="Gene3D" id="1.10.275.10">
    <property type="entry name" value="Fumarase/aspartase (N-terminal domain)"/>
    <property type="match status" value="1"/>
</dbReference>
<dbReference type="FunFam" id="1.10.40.30:FF:000002">
    <property type="entry name" value="Fumarate hydratase class II"/>
    <property type="match status" value="1"/>
</dbReference>
<keyword evidence="3" id="KW-0028">Amino-acid biosynthesis</keyword>
<dbReference type="InterPro" id="IPR022761">
    <property type="entry name" value="Fumarate_lyase_N"/>
</dbReference>
<evidence type="ECO:0000256" key="1">
    <source>
        <dbReference type="ARBA" id="ARBA00001494"/>
    </source>
</evidence>
<evidence type="ECO:0000256" key="4">
    <source>
        <dbReference type="ARBA" id="ARBA00023239"/>
    </source>
</evidence>
<dbReference type="EC" id="4.3.1.1" evidence="2"/>
<reference evidence="7" key="1">
    <citation type="submission" date="2020-07" db="EMBL/GenBank/DDBJ databases">
        <title>Vallitalea pronyensis genome.</title>
        <authorList>
            <person name="Postec A."/>
        </authorList>
    </citation>
    <scope>NUCLEOTIDE SEQUENCE</scope>
    <source>
        <strain evidence="7">FatNI3</strain>
    </source>
</reference>
<sequence>MDYRWEQDSIGTLEIDQKAYYGIHTQRAKENFNLGDANVNWRLIEAIIIIKKAAALTHQHLQEIPKDKTEAIVAACDDLLRGQWQDQFDLHPLQGGAGTSTHMNVNEVIANRAIEILGGQKGDYSIIHPLNDVNRSQSTNDVYPTALRIAAIFRLRKVSDAFSQLQETLQQKENAFADIIKLGRTQLMDALPIMVGQEFGAYAQAIARDRWRLYKVEERLRQMNIGGTAIGTGMNASKKYIFTMTEMLRELTGLGLARAEFPIDITQNNDVFVEVSGLLKSAAVNVMKMANDLRMMASGPRGGLGEIKLKPMQAGSSIMPGKVNPVIPEMVIQTGIKVIANDQAITLAASYGNFELNAFMPIIADSLLDSLEMMEKAVIIFRERCIDVLEVDTHKCLEHLLNSTALATALVHHIGYDHAAVVAKKALSSSKTIKDILLEDDIMDEAQADQVLNPYQVTKPGIPGK</sequence>
<protein>
    <recommendedName>
        <fullName evidence="2">aspartate ammonia-lyase</fullName>
        <ecNumber evidence="2">4.3.1.1</ecNumber>
    </recommendedName>
</protein>
<dbReference type="NCBIfam" id="NF008909">
    <property type="entry name" value="PRK12273.1"/>
    <property type="match status" value="1"/>
</dbReference>
<organism evidence="7 8">
    <name type="scientific">Vallitalea pronyensis</name>
    <dbReference type="NCBI Taxonomy" id="1348613"/>
    <lineage>
        <taxon>Bacteria</taxon>
        <taxon>Bacillati</taxon>
        <taxon>Bacillota</taxon>
        <taxon>Clostridia</taxon>
        <taxon>Lachnospirales</taxon>
        <taxon>Vallitaleaceae</taxon>
        <taxon>Vallitalea</taxon>
    </lineage>
</organism>
<dbReference type="InterPro" id="IPR020557">
    <property type="entry name" value="Fumarate_lyase_CS"/>
</dbReference>
<proteinExistence type="predicted"/>
<name>A0A8J8MKS4_9FIRM</name>
<dbReference type="PANTHER" id="PTHR42696:SF2">
    <property type="entry name" value="ASPARTATE AMMONIA-LYASE"/>
    <property type="match status" value="1"/>
</dbReference>